<dbReference type="EMBL" id="BIFT01000002">
    <property type="protein sequence ID" value="GCE29415.1"/>
    <property type="molecule type" value="Genomic_DNA"/>
</dbReference>
<dbReference type="InterPro" id="IPR029058">
    <property type="entry name" value="AB_hydrolase_fold"/>
</dbReference>
<proteinExistence type="predicted"/>
<dbReference type="InterPro" id="IPR010662">
    <property type="entry name" value="RBBP9/YdeN"/>
</dbReference>
<reference evidence="2" key="1">
    <citation type="submission" date="2018-12" db="EMBL/GenBank/DDBJ databases">
        <title>Tengunoibacter tsumagoiensis gen. nov., sp. nov., Dictyobacter kobayashii sp. nov., D. alpinus sp. nov., and D. joshuensis sp. nov. and description of Dictyobacteraceae fam. nov. within the order Ktedonobacterales isolated from Tengu-no-mugimeshi.</title>
        <authorList>
            <person name="Wang C.M."/>
            <person name="Zheng Y."/>
            <person name="Sakai Y."/>
            <person name="Toyoda A."/>
            <person name="Minakuchi Y."/>
            <person name="Abe K."/>
            <person name="Yokota A."/>
            <person name="Yabe S."/>
        </authorList>
    </citation>
    <scope>NUCLEOTIDE SEQUENCE [LARGE SCALE GENOMIC DNA]</scope>
    <source>
        <strain evidence="2">Uno16</strain>
    </source>
</reference>
<evidence type="ECO:0000313" key="1">
    <source>
        <dbReference type="EMBL" id="GCE29415.1"/>
    </source>
</evidence>
<keyword evidence="1" id="KW-0378">Hydrolase</keyword>
<dbReference type="GO" id="GO:0016787">
    <property type="term" value="F:hydrolase activity"/>
    <property type="evidence" value="ECO:0007669"/>
    <property type="project" value="UniProtKB-KW"/>
</dbReference>
<sequence>MAKHIFLMQGAGAGAYEEDKELAPSLSQALGPQYEVHYPAMPHEDDAPYEEWKHVLEQELALMQGPVVLVGHSIGASFLLKWKSEIGAKKPIAAMFLLACPFWGGNGWRYPGYEALMLPKDAATHLAMGRQLFLYHCRNDAIVPSDHLALYAHILPEAKVCLRDEGNHQFNNDLSFVAEDIKSLPL</sequence>
<organism evidence="1 2">
    <name type="scientific">Dictyobacter alpinus</name>
    <dbReference type="NCBI Taxonomy" id="2014873"/>
    <lineage>
        <taxon>Bacteria</taxon>
        <taxon>Bacillati</taxon>
        <taxon>Chloroflexota</taxon>
        <taxon>Ktedonobacteria</taxon>
        <taxon>Ktedonobacterales</taxon>
        <taxon>Dictyobacteraceae</taxon>
        <taxon>Dictyobacter</taxon>
    </lineage>
</organism>
<keyword evidence="2" id="KW-1185">Reference proteome</keyword>
<dbReference type="Pfam" id="PF06821">
    <property type="entry name" value="Ser_hydrolase"/>
    <property type="match status" value="1"/>
</dbReference>
<comment type="caution">
    <text evidence="1">The sequence shown here is derived from an EMBL/GenBank/DDBJ whole genome shotgun (WGS) entry which is preliminary data.</text>
</comment>
<accession>A0A402BDI0</accession>
<dbReference type="PANTHER" id="PTHR15394">
    <property type="entry name" value="SERINE HYDROLASE RBBP9"/>
    <property type="match status" value="1"/>
</dbReference>
<dbReference type="RefSeq" id="WP_161982366.1">
    <property type="nucleotide sequence ID" value="NZ_BIFT01000002.1"/>
</dbReference>
<protein>
    <submittedName>
        <fullName evidence="1">Alpha/beta hydrolase</fullName>
    </submittedName>
</protein>
<name>A0A402BDI0_9CHLR</name>
<dbReference type="Proteomes" id="UP000287171">
    <property type="component" value="Unassembled WGS sequence"/>
</dbReference>
<dbReference type="PANTHER" id="PTHR15394:SF3">
    <property type="entry name" value="SERINE HYDROLASE RBBP9"/>
    <property type="match status" value="1"/>
</dbReference>
<evidence type="ECO:0000313" key="2">
    <source>
        <dbReference type="Proteomes" id="UP000287171"/>
    </source>
</evidence>
<dbReference type="AlphaFoldDB" id="A0A402BDI0"/>
<gene>
    <name evidence="1" type="ORF">KDA_48990</name>
</gene>
<dbReference type="SUPFAM" id="SSF53474">
    <property type="entry name" value="alpha/beta-Hydrolases"/>
    <property type="match status" value="1"/>
</dbReference>
<dbReference type="Gene3D" id="3.40.50.1820">
    <property type="entry name" value="alpha/beta hydrolase"/>
    <property type="match status" value="1"/>
</dbReference>